<gene>
    <name evidence="2" type="ORF">M878_01575</name>
</gene>
<reference evidence="2 3" key="1">
    <citation type="journal article" date="2014" name="Genome Announc.">
        <title>Draft Genome Sequence of Streptomyces roseochromogenes subsp. oscitans DS 12.976, Producer of the Aminocoumarin Antibiotic Clorobiocin.</title>
        <authorList>
            <person name="Ruckert C."/>
            <person name="Kalinowski J."/>
            <person name="Heide L."/>
            <person name="Apel A.K."/>
        </authorList>
    </citation>
    <scope>NUCLEOTIDE SEQUENCE [LARGE SCALE GENOMIC DNA]</scope>
    <source>
        <strain evidence="2 3">DS 12.976</strain>
    </source>
</reference>
<dbReference type="AlphaFoldDB" id="V6KX53"/>
<keyword evidence="3" id="KW-1185">Reference proteome</keyword>
<protein>
    <submittedName>
        <fullName evidence="2">Uncharacterized protein</fullName>
    </submittedName>
</protein>
<feature type="region of interest" description="Disordered" evidence="1">
    <location>
        <begin position="107"/>
        <end position="173"/>
    </location>
</feature>
<proteinExistence type="predicted"/>
<dbReference type="InterPro" id="IPR012349">
    <property type="entry name" value="Split_barrel_FMN-bd"/>
</dbReference>
<evidence type="ECO:0000256" key="1">
    <source>
        <dbReference type="SAM" id="MobiDB-lite"/>
    </source>
</evidence>
<dbReference type="STRING" id="1352936.M878_01575"/>
<dbReference type="HOGENOM" id="CLU_1546759_0_0_11"/>
<organism evidence="2 3">
    <name type="scientific">Streptomyces roseochromogenus subsp. oscitans DS 12.976</name>
    <dbReference type="NCBI Taxonomy" id="1352936"/>
    <lineage>
        <taxon>Bacteria</taxon>
        <taxon>Bacillati</taxon>
        <taxon>Actinomycetota</taxon>
        <taxon>Actinomycetes</taxon>
        <taxon>Kitasatosporales</taxon>
        <taxon>Streptomycetaceae</taxon>
        <taxon>Streptomyces</taxon>
    </lineage>
</organism>
<evidence type="ECO:0000313" key="3">
    <source>
        <dbReference type="Proteomes" id="UP000017984"/>
    </source>
</evidence>
<dbReference type="Proteomes" id="UP000017984">
    <property type="component" value="Chromosome"/>
</dbReference>
<dbReference type="EMBL" id="AWQX01000007">
    <property type="protein sequence ID" value="EST36603.1"/>
    <property type="molecule type" value="Genomic_DNA"/>
</dbReference>
<sequence length="173" mass="18761">MWEHGRLIVRTPVQPTSLPEAVTVTVTGPAEVIADPDEAAHYRRTLAGWTNGPHDTVLRVHPKTVTDLRLAHGTRAEVGIEPAHLSLQLAVLRRANLVRTHKEGSNGVLLADQPGRGGTAASGAHDHGPRSTAVSRELDSALRQRETVAFPFRSQARARSVRERSRGDKSSSK</sequence>
<comment type="caution">
    <text evidence="2">The sequence shown here is derived from an EMBL/GenBank/DDBJ whole genome shotgun (WGS) entry which is preliminary data.</text>
</comment>
<evidence type="ECO:0000313" key="2">
    <source>
        <dbReference type="EMBL" id="EST36603.1"/>
    </source>
</evidence>
<dbReference type="Gene3D" id="2.30.110.10">
    <property type="entry name" value="Electron Transport, Fmn-binding Protein, Chain A"/>
    <property type="match status" value="1"/>
</dbReference>
<accession>V6KX53</accession>
<feature type="compositionally biased region" description="Basic and acidic residues" evidence="1">
    <location>
        <begin position="136"/>
        <end position="146"/>
    </location>
</feature>
<feature type="compositionally biased region" description="Basic and acidic residues" evidence="1">
    <location>
        <begin position="160"/>
        <end position="173"/>
    </location>
</feature>
<dbReference type="PATRIC" id="fig|1352936.5.peg.358"/>
<name>V6KX53_STRRC</name>